<gene>
    <name evidence="1" type="ORF">CPBP_01191</name>
</gene>
<dbReference type="AlphaFoldDB" id="A0A7L9RVM3"/>
<dbReference type="EMBL" id="CP054719">
    <property type="protein sequence ID" value="QOL20398.1"/>
    <property type="molecule type" value="Genomic_DNA"/>
</dbReference>
<organism evidence="1 2">
    <name type="scientific">Candidatus Bodocaedibacter vickermanii</name>
    <dbReference type="NCBI Taxonomy" id="2741701"/>
    <lineage>
        <taxon>Bacteria</taxon>
        <taxon>Pseudomonadati</taxon>
        <taxon>Pseudomonadota</taxon>
        <taxon>Alphaproteobacteria</taxon>
        <taxon>Holosporales</taxon>
        <taxon>Candidatus Paracaedibacteraceae</taxon>
        <taxon>Candidatus Bodocaedibacter</taxon>
    </lineage>
</organism>
<accession>A0A7L9RVM3</accession>
<reference evidence="1 2" key="1">
    <citation type="submission" date="2020-06" db="EMBL/GenBank/DDBJ databases">
        <title>The endosymbiont of the kinetoplastid Bodo saltans is a Paracaedibacter-like alpha-proteobacterium possessing a putative toxin-antitoxin system.</title>
        <authorList>
            <person name="Midha S."/>
            <person name="Rigden D.J."/>
            <person name="Siozios S."/>
            <person name="Hurst G.D.D."/>
            <person name="Jackson A.P."/>
        </authorList>
    </citation>
    <scope>NUCLEOTIDE SEQUENCE [LARGE SCALE GENOMIC DNA]</scope>
    <source>
        <strain evidence="1">Lake Konstanz</strain>
    </source>
</reference>
<proteinExistence type="predicted"/>
<name>A0A7L9RVM3_9PROT</name>
<evidence type="ECO:0000313" key="2">
    <source>
        <dbReference type="Proteomes" id="UP000594001"/>
    </source>
</evidence>
<protein>
    <submittedName>
        <fullName evidence="1">Uncharacterized protein</fullName>
    </submittedName>
</protein>
<keyword evidence="2" id="KW-1185">Reference proteome</keyword>
<evidence type="ECO:0000313" key="1">
    <source>
        <dbReference type="EMBL" id="QOL20398.1"/>
    </source>
</evidence>
<sequence>MKTGSKIAKEPERLFESGDLIFLKVPIKIDQKSYEILLLNGKLFMNERRVYDVDLLLKCCNPSSNFDDSTFFELIEKSVKPNAFDIFLIQGYRENGRPNPLELYERKSDPLSAVSDISQRQSFKDARQAADATGQLRIYGQASDLPLPLFASFDSTLSDPNSKLSSLALKFGSNYVGTVVAGTFETTLLTPNHFESSAVYGFSFNTGFVEAQMGSFFDESNANQSTSGQRYQLTLGFDTDYVTPFIRLLNRTTANDSLSLLGAGLESNLAKYNLGESTLDATVSASYLTNFDGTALGYASCRLQSTFSDSTTLGLSTDYDTLKGLGWSINMSVER</sequence>
<dbReference type="KEGG" id="pbal:CPBP_01191"/>
<dbReference type="Proteomes" id="UP000594001">
    <property type="component" value="Chromosome"/>
</dbReference>